<comment type="similarity">
    <text evidence="1">Belongs to the glycosyltransferase 2 family.</text>
</comment>
<dbReference type="Gene3D" id="3.90.550.10">
    <property type="entry name" value="Spore Coat Polysaccharide Biosynthesis Protein SpsA, Chain A"/>
    <property type="match status" value="1"/>
</dbReference>
<evidence type="ECO:0000313" key="6">
    <source>
        <dbReference type="Proteomes" id="UP000327030"/>
    </source>
</evidence>
<dbReference type="InterPro" id="IPR001173">
    <property type="entry name" value="Glyco_trans_2-like"/>
</dbReference>
<evidence type="ECO:0000256" key="1">
    <source>
        <dbReference type="ARBA" id="ARBA00006739"/>
    </source>
</evidence>
<dbReference type="GO" id="GO:0016757">
    <property type="term" value="F:glycosyltransferase activity"/>
    <property type="evidence" value="ECO:0007669"/>
    <property type="project" value="UniProtKB-KW"/>
</dbReference>
<dbReference type="AlphaFoldDB" id="A0A5P6VM81"/>
<evidence type="ECO:0000313" key="5">
    <source>
        <dbReference type="EMBL" id="QFJ53765.1"/>
    </source>
</evidence>
<dbReference type="InterPro" id="IPR050834">
    <property type="entry name" value="Glycosyltransf_2"/>
</dbReference>
<evidence type="ECO:0000256" key="2">
    <source>
        <dbReference type="ARBA" id="ARBA00022676"/>
    </source>
</evidence>
<dbReference type="Proteomes" id="UP000327030">
    <property type="component" value="Chromosome 1"/>
</dbReference>
<dbReference type="InterPro" id="IPR029044">
    <property type="entry name" value="Nucleotide-diphossugar_trans"/>
</dbReference>
<reference evidence="6" key="1">
    <citation type="submission" date="2019-08" db="EMBL/GenBank/DDBJ databases">
        <title>Complete Genome Sequence of the Polysaccharide-Degrading Rumen Bacterium Pseudobutyrivibrio xylanivorans MA3014.</title>
        <authorList>
            <person name="Palevich N."/>
            <person name="Maclean P.H."/>
            <person name="Kelly W.J."/>
            <person name="Leahy S.C."/>
            <person name="Rakonjac J."/>
            <person name="Attwood G.T."/>
        </authorList>
    </citation>
    <scope>NUCLEOTIDE SEQUENCE [LARGE SCALE GENOMIC DNA]</scope>
    <source>
        <strain evidence="6">MA3014</strain>
    </source>
</reference>
<keyword evidence="3 5" id="KW-0808">Transferase</keyword>
<dbReference type="PANTHER" id="PTHR43685">
    <property type="entry name" value="GLYCOSYLTRANSFERASE"/>
    <property type="match status" value="1"/>
</dbReference>
<dbReference type="OrthoDB" id="9815829at2"/>
<dbReference type="PANTHER" id="PTHR43685:SF5">
    <property type="entry name" value="GLYCOSYLTRANSFERASE EPSE-RELATED"/>
    <property type="match status" value="1"/>
</dbReference>
<proteinExistence type="inferred from homology"/>
<dbReference type="KEGG" id="pxv:FXF36_02205"/>
<name>A0A5P6VM81_PSEXY</name>
<evidence type="ECO:0000259" key="4">
    <source>
        <dbReference type="Pfam" id="PF00535"/>
    </source>
</evidence>
<dbReference type="Pfam" id="PF00535">
    <property type="entry name" value="Glycos_transf_2"/>
    <property type="match status" value="1"/>
</dbReference>
<evidence type="ECO:0000256" key="3">
    <source>
        <dbReference type="ARBA" id="ARBA00022679"/>
    </source>
</evidence>
<feature type="domain" description="Glycosyltransferase 2-like" evidence="4">
    <location>
        <begin position="7"/>
        <end position="165"/>
    </location>
</feature>
<keyword evidence="2" id="KW-0328">Glycosyltransferase</keyword>
<organism evidence="5 6">
    <name type="scientific">Pseudobutyrivibrio xylanivorans</name>
    <dbReference type="NCBI Taxonomy" id="185007"/>
    <lineage>
        <taxon>Bacteria</taxon>
        <taxon>Bacillati</taxon>
        <taxon>Bacillota</taxon>
        <taxon>Clostridia</taxon>
        <taxon>Lachnospirales</taxon>
        <taxon>Lachnospiraceae</taxon>
        <taxon>Pseudobutyrivibrio</taxon>
    </lineage>
</organism>
<sequence>MKMPSISVLFPVYNCDESHLRKAIESILDQSFRDFELIIFDDGSSNDVKSIIAEYKENDSRIVFIREEKNHGLAYGLNKMVEIAKGKYLARMDADDISAPFRLECEYKFLENHPEYGFVGGNLLLMDDSDQIYGLRKYPKKPSRRDFLKYQPYAHPTIMFRKSVLSMDKPYGLEEKPRRGEDYQLFMNLVASGVKGYNLQENVLGYRETKDSYNRRTLPDQLDEVVIRWNGFKKLGLNPWRELHYVVKPIMVWMVPNRIAFGIRNGFSA</sequence>
<dbReference type="RefSeq" id="WP_151622262.1">
    <property type="nucleotide sequence ID" value="NZ_CP043028.1"/>
</dbReference>
<gene>
    <name evidence="5" type="ORF">FXF36_02205</name>
</gene>
<accession>A0A5P6VM81</accession>
<dbReference type="SUPFAM" id="SSF53448">
    <property type="entry name" value="Nucleotide-diphospho-sugar transferases"/>
    <property type="match status" value="1"/>
</dbReference>
<protein>
    <submittedName>
        <fullName evidence="5">Glycosyl transferase family 2</fullName>
    </submittedName>
</protein>
<dbReference type="EMBL" id="CP043028">
    <property type="protein sequence ID" value="QFJ53765.1"/>
    <property type="molecule type" value="Genomic_DNA"/>
</dbReference>